<dbReference type="CDD" id="cd07377">
    <property type="entry name" value="WHTH_GntR"/>
    <property type="match status" value="1"/>
</dbReference>
<dbReference type="Gene3D" id="1.10.10.10">
    <property type="entry name" value="Winged helix-like DNA-binding domain superfamily/Winged helix DNA-binding domain"/>
    <property type="match status" value="1"/>
</dbReference>
<feature type="domain" description="HTH gntR-type" evidence="5">
    <location>
        <begin position="3"/>
        <end position="71"/>
    </location>
</feature>
<evidence type="ECO:0000256" key="2">
    <source>
        <dbReference type="ARBA" id="ARBA00023015"/>
    </source>
</evidence>
<dbReference type="Pfam" id="PF13377">
    <property type="entry name" value="Peripla_BP_3"/>
    <property type="match status" value="1"/>
</dbReference>
<protein>
    <submittedName>
        <fullName evidence="6">Transcriptional regulator, GntR family with LacI sensor</fullName>
    </submittedName>
</protein>
<keyword evidence="1" id="KW-0678">Repressor</keyword>
<dbReference type="SUPFAM" id="SSF46785">
    <property type="entry name" value="Winged helix' DNA-binding domain"/>
    <property type="match status" value="1"/>
</dbReference>
<dbReference type="PRINTS" id="PR00035">
    <property type="entry name" value="HTHGNTR"/>
</dbReference>
<name>E8UXT6_TERSS</name>
<dbReference type="CDD" id="cd06267">
    <property type="entry name" value="PBP1_LacI_sugar_binding-like"/>
    <property type="match status" value="1"/>
</dbReference>
<keyword evidence="3" id="KW-0238">DNA-binding</keyword>
<reference evidence="6 7" key="1">
    <citation type="journal article" date="2012" name="Stand. Genomic Sci.">
        <title>Complete genome sequence of Terriglobus saanensis type strain SP1PR4(T), an Acidobacteria from tundra soil.</title>
        <authorList>
            <person name="Rawat S.R."/>
            <person name="Mannisto M.K."/>
            <person name="Starovoytov V."/>
            <person name="Goodwin L."/>
            <person name="Nolan M."/>
            <person name="Hauser L."/>
            <person name="Land M."/>
            <person name="Davenport K.W."/>
            <person name="Woyke T."/>
            <person name="Haggblom M.M."/>
        </authorList>
    </citation>
    <scope>NUCLEOTIDE SEQUENCE</scope>
    <source>
        <strain evidence="7">ATCC BAA-1853 / DSM 23119 / SP1PR4</strain>
    </source>
</reference>
<dbReference type="OrthoDB" id="9772505at2"/>
<dbReference type="EMBL" id="CP002467">
    <property type="protein sequence ID" value="ADV83102.1"/>
    <property type="molecule type" value="Genomic_DNA"/>
</dbReference>
<organism evidence="6 7">
    <name type="scientific">Terriglobus saanensis (strain ATCC BAA-1853 / DSM 23119 / SP1PR4)</name>
    <dbReference type="NCBI Taxonomy" id="401053"/>
    <lineage>
        <taxon>Bacteria</taxon>
        <taxon>Pseudomonadati</taxon>
        <taxon>Acidobacteriota</taxon>
        <taxon>Terriglobia</taxon>
        <taxon>Terriglobales</taxon>
        <taxon>Acidobacteriaceae</taxon>
        <taxon>Terriglobus</taxon>
    </lineage>
</organism>
<dbReference type="Pfam" id="PF00392">
    <property type="entry name" value="GntR"/>
    <property type="match status" value="1"/>
</dbReference>
<dbReference type="KEGG" id="tsa:AciPR4_2308"/>
<dbReference type="PANTHER" id="PTHR30146:SF148">
    <property type="entry name" value="HTH-TYPE TRANSCRIPTIONAL REPRESSOR PURR-RELATED"/>
    <property type="match status" value="1"/>
</dbReference>
<evidence type="ECO:0000256" key="3">
    <source>
        <dbReference type="ARBA" id="ARBA00023125"/>
    </source>
</evidence>
<dbReference type="InterPro" id="IPR036388">
    <property type="entry name" value="WH-like_DNA-bd_sf"/>
</dbReference>
<dbReference type="HOGENOM" id="CLU_037628_15_0_0"/>
<sequence>MATHKYREILEKIQEDLQSGRYTPGQRLPSETELVRRYGASRMTVFRAMHELQTMGLVVRRVGSGTFVAQTSNSKSHVFGLLIPELGQTEIFEVICKGMMESQDAVRHSLLWGNSTSKENEKEKVAEQLCQHFISQKVSGVFFAPVEFSTGRFRANHRIAEALDEARIPIVLLDRCLETYPRRSRYDLVGIDNRRTAYQATEHLIAAGAKRIAFIARPNSAPTVDARIAGFREAIQALAPTPIRDSVNLGDASDQKFVKAILKKDSPDAFLCANDFTAGLLMQTLLSIGERIPEDIRIVGVDDVKYAGLLPVPLTTQRQPCRDIGRIALAVMLDRIGNPDLPARDVLLGCQMVVRQSCGAKSREQ</sequence>
<evidence type="ECO:0000256" key="1">
    <source>
        <dbReference type="ARBA" id="ARBA00022491"/>
    </source>
</evidence>
<dbReference type="InterPro" id="IPR028082">
    <property type="entry name" value="Peripla_BP_I"/>
</dbReference>
<evidence type="ECO:0000313" key="6">
    <source>
        <dbReference type="EMBL" id="ADV83102.1"/>
    </source>
</evidence>
<evidence type="ECO:0000313" key="7">
    <source>
        <dbReference type="Proteomes" id="UP000006844"/>
    </source>
</evidence>
<dbReference type="Gene3D" id="3.40.50.2300">
    <property type="match status" value="2"/>
</dbReference>
<dbReference type="GO" id="GO:0000976">
    <property type="term" value="F:transcription cis-regulatory region binding"/>
    <property type="evidence" value="ECO:0007669"/>
    <property type="project" value="TreeGrafter"/>
</dbReference>
<evidence type="ECO:0000259" key="5">
    <source>
        <dbReference type="PROSITE" id="PS50949"/>
    </source>
</evidence>
<dbReference type="SUPFAM" id="SSF53822">
    <property type="entry name" value="Periplasmic binding protein-like I"/>
    <property type="match status" value="1"/>
</dbReference>
<dbReference type="RefSeq" id="WP_013568835.1">
    <property type="nucleotide sequence ID" value="NC_014963.1"/>
</dbReference>
<dbReference type="PROSITE" id="PS50949">
    <property type="entry name" value="HTH_GNTR"/>
    <property type="match status" value="1"/>
</dbReference>
<keyword evidence="2" id="KW-0805">Transcription regulation</keyword>
<dbReference type="InterPro" id="IPR036390">
    <property type="entry name" value="WH_DNA-bd_sf"/>
</dbReference>
<gene>
    <name evidence="6" type="ordered locus">AciPR4_2308</name>
</gene>
<dbReference type="AlphaFoldDB" id="E8UXT6"/>
<dbReference type="InterPro" id="IPR000524">
    <property type="entry name" value="Tscrpt_reg_HTH_GntR"/>
</dbReference>
<dbReference type="InterPro" id="IPR046335">
    <property type="entry name" value="LacI/GalR-like_sensor"/>
</dbReference>
<keyword evidence="7" id="KW-1185">Reference proteome</keyword>
<proteinExistence type="predicted"/>
<dbReference type="SMART" id="SM00345">
    <property type="entry name" value="HTH_GNTR"/>
    <property type="match status" value="1"/>
</dbReference>
<dbReference type="GO" id="GO:0003700">
    <property type="term" value="F:DNA-binding transcription factor activity"/>
    <property type="evidence" value="ECO:0007669"/>
    <property type="project" value="InterPro"/>
</dbReference>
<dbReference type="eggNOG" id="COG1609">
    <property type="taxonomic scope" value="Bacteria"/>
</dbReference>
<keyword evidence="4" id="KW-0804">Transcription</keyword>
<accession>E8UXT6</accession>
<evidence type="ECO:0000256" key="4">
    <source>
        <dbReference type="ARBA" id="ARBA00023163"/>
    </source>
</evidence>
<dbReference type="STRING" id="401053.AciPR4_2308"/>
<dbReference type="PANTHER" id="PTHR30146">
    <property type="entry name" value="LACI-RELATED TRANSCRIPTIONAL REPRESSOR"/>
    <property type="match status" value="1"/>
</dbReference>
<dbReference type="Proteomes" id="UP000006844">
    <property type="component" value="Chromosome"/>
</dbReference>